<dbReference type="GO" id="GO:0005506">
    <property type="term" value="F:iron ion binding"/>
    <property type="evidence" value="ECO:0007669"/>
    <property type="project" value="InterPro"/>
</dbReference>
<dbReference type="PROSITE" id="PS00570">
    <property type="entry name" value="RING_HYDROXYL_ALPHA"/>
    <property type="match status" value="1"/>
</dbReference>
<evidence type="ECO:0000256" key="3">
    <source>
        <dbReference type="ARBA" id="ARBA00023002"/>
    </source>
</evidence>
<evidence type="ECO:0000313" key="8">
    <source>
        <dbReference type="Proteomes" id="UP000000488"/>
    </source>
</evidence>
<dbReference type="InterPro" id="IPR015881">
    <property type="entry name" value="ARHD_Rieske_2Fe_2S"/>
</dbReference>
<dbReference type="InterPro" id="IPR017941">
    <property type="entry name" value="Rieske_2Fe-2S"/>
</dbReference>
<dbReference type="PANTHER" id="PTHR21266:SF59">
    <property type="entry name" value="BLR4922 PROTEIN"/>
    <property type="match status" value="1"/>
</dbReference>
<dbReference type="InterPro" id="IPR036922">
    <property type="entry name" value="Rieske_2Fe-2S_sf"/>
</dbReference>
<proteinExistence type="predicted"/>
<dbReference type="Pfam" id="PF00355">
    <property type="entry name" value="Rieske"/>
    <property type="match status" value="1"/>
</dbReference>
<dbReference type="PANTHER" id="PTHR21266">
    <property type="entry name" value="IRON-SULFUR DOMAIN CONTAINING PROTEIN"/>
    <property type="match status" value="1"/>
</dbReference>
<reference evidence="7 8" key="1">
    <citation type="journal article" date="2011" name="J. Bacteriol.">
        <title>Genome sequence of the halotolerant marine bacterium Myxococcus fulvus HW-1.</title>
        <authorList>
            <person name="Li Z.F."/>
            <person name="Li X."/>
            <person name="Liu H."/>
            <person name="Liu X."/>
            <person name="Han K."/>
            <person name="Wu Z.H."/>
            <person name="Hu W."/>
            <person name="Li F.F."/>
            <person name="Li Y.Z."/>
        </authorList>
    </citation>
    <scope>NUCLEOTIDE SEQUENCE [LARGE SCALE GENOMIC DNA]</scope>
    <source>
        <strain evidence="8">ATCC BAA-855 / HW-1</strain>
    </source>
</reference>
<dbReference type="HOGENOM" id="CLU_039484_1_1_7"/>
<evidence type="ECO:0000256" key="5">
    <source>
        <dbReference type="ARBA" id="ARBA00023014"/>
    </source>
</evidence>
<keyword evidence="2" id="KW-0479">Metal-binding</keyword>
<keyword evidence="3" id="KW-0560">Oxidoreductase</keyword>
<dbReference type="STRING" id="483219.LILAB_24965"/>
<dbReference type="Proteomes" id="UP000000488">
    <property type="component" value="Chromosome"/>
</dbReference>
<evidence type="ECO:0000259" key="6">
    <source>
        <dbReference type="PROSITE" id="PS51296"/>
    </source>
</evidence>
<gene>
    <name evidence="7" type="ordered locus">LILAB_24965</name>
</gene>
<keyword evidence="4" id="KW-0408">Iron</keyword>
<dbReference type="GO" id="GO:0016491">
    <property type="term" value="F:oxidoreductase activity"/>
    <property type="evidence" value="ECO:0007669"/>
    <property type="project" value="UniProtKB-KW"/>
</dbReference>
<dbReference type="SUPFAM" id="SSF50022">
    <property type="entry name" value="ISP domain"/>
    <property type="match status" value="1"/>
</dbReference>
<dbReference type="GO" id="GO:0051537">
    <property type="term" value="F:2 iron, 2 sulfur cluster binding"/>
    <property type="evidence" value="ECO:0007669"/>
    <property type="project" value="UniProtKB-KW"/>
</dbReference>
<dbReference type="PROSITE" id="PS51296">
    <property type="entry name" value="RIESKE"/>
    <property type="match status" value="1"/>
</dbReference>
<dbReference type="AlphaFoldDB" id="F8C6U4"/>
<dbReference type="Pfam" id="PF19112">
    <property type="entry name" value="VanA_C"/>
    <property type="match status" value="1"/>
</dbReference>
<evidence type="ECO:0000256" key="4">
    <source>
        <dbReference type="ARBA" id="ARBA00023004"/>
    </source>
</evidence>
<keyword evidence="1" id="KW-0001">2Fe-2S</keyword>
<dbReference type="Gene3D" id="3.90.380.10">
    <property type="entry name" value="Naphthalene 1,2-dioxygenase Alpha Subunit, Chain A, domain 1"/>
    <property type="match status" value="1"/>
</dbReference>
<dbReference type="eggNOG" id="COG4638">
    <property type="taxonomic scope" value="Bacteria"/>
</dbReference>
<dbReference type="SUPFAM" id="SSF55961">
    <property type="entry name" value="Bet v1-like"/>
    <property type="match status" value="1"/>
</dbReference>
<protein>
    <submittedName>
        <fullName evidence="7">Rieske family iron-sulfur cluster-binding protein</fullName>
    </submittedName>
</protein>
<dbReference type="KEGG" id="mfu:LILAB_24965"/>
<evidence type="ECO:0000256" key="1">
    <source>
        <dbReference type="ARBA" id="ARBA00022714"/>
    </source>
</evidence>
<feature type="domain" description="Rieske" evidence="6">
    <location>
        <begin position="18"/>
        <end position="123"/>
    </location>
</feature>
<dbReference type="Gene3D" id="2.102.10.10">
    <property type="entry name" value="Rieske [2Fe-2S] iron-sulphur domain"/>
    <property type="match status" value="1"/>
</dbReference>
<name>F8C6U4_MYXFH</name>
<dbReference type="InterPro" id="IPR050584">
    <property type="entry name" value="Cholesterol_7-desaturase"/>
</dbReference>
<sequence length="332" mass="36880">MMNEATGLPHGEQWAAHWYAVARSPALGRERPLGLQRLGRRLVLWRDAAGEAHCADAACPHRGADLGLGRVREGALECPYHGFRYEGGGACLAMPCEGRDAKPSRALALRVHPVREAHGFIWAWLGGQARAPLPPLPWLAGAPEPAANSASVEEVWGARFTRVMEGMMDLHHFPFAHRRYVPPGYTRLDPYEVQVEEGAIRTVGWLRKEERPPGTGFRFDIHVGYPGVLHLRFTPRLEAAVVCTPVDAEHTWIAARFHQDYVRLPGLRWLAARLAIAFEFHVIQPDDHRMVRSSLPRSGALTHGTLVRADRAIVAWHQLHRSALGNDTPGAS</sequence>
<keyword evidence="5" id="KW-0411">Iron-sulfur</keyword>
<dbReference type="CDD" id="cd03469">
    <property type="entry name" value="Rieske_RO_Alpha_N"/>
    <property type="match status" value="1"/>
</dbReference>
<organism evidence="7 8">
    <name type="scientific">Myxococcus fulvus (strain ATCC BAA-855 / HW-1)</name>
    <dbReference type="NCBI Taxonomy" id="483219"/>
    <lineage>
        <taxon>Bacteria</taxon>
        <taxon>Pseudomonadati</taxon>
        <taxon>Myxococcota</taxon>
        <taxon>Myxococcia</taxon>
        <taxon>Myxococcales</taxon>
        <taxon>Cystobacterineae</taxon>
        <taxon>Myxococcaceae</taxon>
        <taxon>Myxococcus</taxon>
    </lineage>
</organism>
<dbReference type="EMBL" id="CP002830">
    <property type="protein sequence ID" value="AEI66886.1"/>
    <property type="molecule type" value="Genomic_DNA"/>
</dbReference>
<evidence type="ECO:0000256" key="2">
    <source>
        <dbReference type="ARBA" id="ARBA00022723"/>
    </source>
</evidence>
<dbReference type="InterPro" id="IPR044043">
    <property type="entry name" value="VanA_C_cat"/>
</dbReference>
<accession>F8C6U4</accession>
<evidence type="ECO:0000313" key="7">
    <source>
        <dbReference type="EMBL" id="AEI66886.1"/>
    </source>
</evidence>